<evidence type="ECO:0000256" key="2">
    <source>
        <dbReference type="ARBA" id="ARBA00022803"/>
    </source>
</evidence>
<feature type="repeat" description="TPR" evidence="3">
    <location>
        <begin position="158"/>
        <end position="191"/>
    </location>
</feature>
<keyword evidence="4" id="KW-0472">Membrane</keyword>
<comment type="function">
    <text evidence="4">Part of the endoplasmic reticulum membrane protein complex (EMC) that enables the energy-independent insertion into endoplasmic reticulum membranes of newly synthesized membrane proteins.</text>
</comment>
<dbReference type="EMBL" id="BDSP01000124">
    <property type="protein sequence ID" value="GAX18134.1"/>
    <property type="molecule type" value="Genomic_DNA"/>
</dbReference>
<evidence type="ECO:0000313" key="7">
    <source>
        <dbReference type="Proteomes" id="UP000198406"/>
    </source>
</evidence>
<comment type="caution">
    <text evidence="6">The sequence shown here is derived from an EMBL/GenBank/DDBJ whole genome shotgun (WGS) entry which is preliminary data.</text>
</comment>
<organism evidence="6 7">
    <name type="scientific">Fistulifera solaris</name>
    <name type="common">Oleaginous diatom</name>
    <dbReference type="NCBI Taxonomy" id="1519565"/>
    <lineage>
        <taxon>Eukaryota</taxon>
        <taxon>Sar</taxon>
        <taxon>Stramenopiles</taxon>
        <taxon>Ochrophyta</taxon>
        <taxon>Bacillariophyta</taxon>
        <taxon>Bacillariophyceae</taxon>
        <taxon>Bacillariophycidae</taxon>
        <taxon>Naviculales</taxon>
        <taxon>Naviculaceae</taxon>
        <taxon>Fistulifera</taxon>
    </lineage>
</organism>
<comment type="subunit">
    <text evidence="4">Component of the ER membrane protein complex (EMC).</text>
</comment>
<keyword evidence="1" id="KW-0677">Repeat</keyword>
<dbReference type="SUPFAM" id="SSF48452">
    <property type="entry name" value="TPR-like"/>
    <property type="match status" value="1"/>
</dbReference>
<dbReference type="Proteomes" id="UP000198406">
    <property type="component" value="Unassembled WGS sequence"/>
</dbReference>
<accession>A0A1Z5JVS4</accession>
<dbReference type="PROSITE" id="PS50005">
    <property type="entry name" value="TPR"/>
    <property type="match status" value="1"/>
</dbReference>
<name>A0A1Z5JVS4_FISSO</name>
<evidence type="ECO:0000259" key="5">
    <source>
        <dbReference type="Pfam" id="PF22890"/>
    </source>
</evidence>
<comment type="similarity">
    <text evidence="4">Belongs to the EMC2 family.</text>
</comment>
<proteinExistence type="inferred from homology"/>
<gene>
    <name evidence="6" type="ORF">FisN_25Hh116</name>
</gene>
<sequence length="299" mass="33135">MDTDADLETLVAQKDHVNVLRYLRVHQLRDPSLAVHHGQAALKQRSLSDVTRLAIYEQVALAALDLQDHTLADECLSKLREMGVEKESVRFRLLLGRCLEASGDTTGASQLYDTLLKENPANSVALKRKYCILKSQVGQEIATVAALNEYLQNNYSDPAAWSEMAKLRMEQGDFAKAIYAWEEVLLSAPTDPFVHVSIAECYTTVGGLDNLEQARKHFCQALELDASYRRAQFGLVVAANAYVEAASNASKKQLVDDFEVQVAKELVKFGAEQAIQAYKGTSMLASVQSLMQEYTEGVK</sequence>
<dbReference type="InParanoid" id="A0A1Z5JVS4"/>
<dbReference type="InterPro" id="IPR019734">
    <property type="entry name" value="TPR_rpt"/>
</dbReference>
<keyword evidence="4" id="KW-0256">Endoplasmic reticulum</keyword>
<dbReference type="InterPro" id="IPR011990">
    <property type="entry name" value="TPR-like_helical_dom_sf"/>
</dbReference>
<comment type="subcellular location">
    <subcellularLocation>
        <location evidence="4">Endoplasmic reticulum membrane</location>
        <topology evidence="4">Peripheral membrane protein</topology>
        <orientation evidence="4">Cytoplasmic side</orientation>
    </subcellularLocation>
</comment>
<keyword evidence="7" id="KW-1185">Reference proteome</keyword>
<evidence type="ECO:0000256" key="4">
    <source>
        <dbReference type="RuleBase" id="RU367091"/>
    </source>
</evidence>
<protein>
    <recommendedName>
        <fullName evidence="4">ER membrane protein complex subunit 2</fullName>
    </recommendedName>
</protein>
<keyword evidence="2 3" id="KW-0802">TPR repeat</keyword>
<dbReference type="PANTHER" id="PTHR12760">
    <property type="entry name" value="TETRATRICOPEPTIDE REPEAT PROTEIN"/>
    <property type="match status" value="1"/>
</dbReference>
<evidence type="ECO:0000313" key="6">
    <source>
        <dbReference type="EMBL" id="GAX18134.1"/>
    </source>
</evidence>
<dbReference type="GO" id="GO:0072546">
    <property type="term" value="C:EMC complex"/>
    <property type="evidence" value="ECO:0007669"/>
    <property type="project" value="UniProtKB-UniRule"/>
</dbReference>
<feature type="domain" description="EMC2 TPR-like" evidence="5">
    <location>
        <begin position="98"/>
        <end position="202"/>
    </location>
</feature>
<reference evidence="6 7" key="1">
    <citation type="journal article" date="2015" name="Plant Cell">
        <title>Oil accumulation by the oleaginous diatom Fistulifera solaris as revealed by the genome and transcriptome.</title>
        <authorList>
            <person name="Tanaka T."/>
            <person name="Maeda Y."/>
            <person name="Veluchamy A."/>
            <person name="Tanaka M."/>
            <person name="Abida H."/>
            <person name="Marechal E."/>
            <person name="Bowler C."/>
            <person name="Muto M."/>
            <person name="Sunaga Y."/>
            <person name="Tanaka M."/>
            <person name="Yoshino T."/>
            <person name="Taniguchi T."/>
            <person name="Fukuda Y."/>
            <person name="Nemoto M."/>
            <person name="Matsumoto M."/>
            <person name="Wong P.S."/>
            <person name="Aburatani S."/>
            <person name="Fujibuchi W."/>
        </authorList>
    </citation>
    <scope>NUCLEOTIDE SEQUENCE [LARGE SCALE GENOMIC DNA]</scope>
    <source>
        <strain evidence="6 7">JPCC DA0580</strain>
    </source>
</reference>
<dbReference type="Pfam" id="PF22890">
    <property type="entry name" value="TPR_EMC2"/>
    <property type="match status" value="1"/>
</dbReference>
<evidence type="ECO:0000256" key="3">
    <source>
        <dbReference type="PROSITE-ProRule" id="PRU00339"/>
    </source>
</evidence>
<dbReference type="InterPro" id="IPR055217">
    <property type="entry name" value="TPR_EMC2"/>
</dbReference>
<dbReference type="InterPro" id="IPR039856">
    <property type="entry name" value="EMC2-like"/>
</dbReference>
<dbReference type="AlphaFoldDB" id="A0A1Z5JVS4"/>
<dbReference type="SMART" id="SM00028">
    <property type="entry name" value="TPR"/>
    <property type="match status" value="3"/>
</dbReference>
<dbReference type="FunCoup" id="A0A1Z5JVS4">
    <property type="interactions" value="331"/>
</dbReference>
<evidence type="ECO:0000256" key="1">
    <source>
        <dbReference type="ARBA" id="ARBA00022737"/>
    </source>
</evidence>
<dbReference type="OrthoDB" id="124397at2759"/>
<dbReference type="Gene3D" id="1.25.40.10">
    <property type="entry name" value="Tetratricopeptide repeat domain"/>
    <property type="match status" value="2"/>
</dbReference>